<reference evidence="1" key="1">
    <citation type="submission" date="2024-09" db="EMBL/GenBank/DDBJ databases">
        <title>Black Yeasts Isolated from many extreme environments.</title>
        <authorList>
            <person name="Coleine C."/>
            <person name="Stajich J.E."/>
            <person name="Selbmann L."/>
        </authorList>
    </citation>
    <scope>NUCLEOTIDE SEQUENCE</scope>
    <source>
        <strain evidence="1">CCFEE 5737</strain>
    </source>
</reference>
<proteinExistence type="predicted"/>
<evidence type="ECO:0000313" key="2">
    <source>
        <dbReference type="Proteomes" id="UP001186974"/>
    </source>
</evidence>
<comment type="caution">
    <text evidence="1">The sequence shown here is derived from an EMBL/GenBank/DDBJ whole genome shotgun (WGS) entry which is preliminary data.</text>
</comment>
<organism evidence="1 2">
    <name type="scientific">Coniosporium uncinatum</name>
    <dbReference type="NCBI Taxonomy" id="93489"/>
    <lineage>
        <taxon>Eukaryota</taxon>
        <taxon>Fungi</taxon>
        <taxon>Dikarya</taxon>
        <taxon>Ascomycota</taxon>
        <taxon>Pezizomycotina</taxon>
        <taxon>Dothideomycetes</taxon>
        <taxon>Dothideomycetes incertae sedis</taxon>
        <taxon>Coniosporium</taxon>
    </lineage>
</organism>
<dbReference type="Proteomes" id="UP001186974">
    <property type="component" value="Unassembled WGS sequence"/>
</dbReference>
<sequence length="215" mass="24507">MSNRSSALEEAYNHLPRLTTADQETRRKAQITRDAVALYKSRGGRGEPDQKTKDAFMGEAVDNHIANIEKIERDRLDRLQGHEEQFKTKLRFETKRQRMKVTDEQSQKTQRTSSSKVASHSAQNTEQKTTLAILSDAENSNKSRDRMERMEQQQRSKVEQWGPIGGARRRPSERERARKTGEDQHDLIPAKKPQMTMATAATGSAPTKTATMRKA</sequence>
<evidence type="ECO:0000313" key="1">
    <source>
        <dbReference type="EMBL" id="KAK3064861.1"/>
    </source>
</evidence>
<accession>A0ACC3DBW8</accession>
<gene>
    <name evidence="1" type="ORF">LTS18_003240</name>
</gene>
<keyword evidence="2" id="KW-1185">Reference proteome</keyword>
<dbReference type="EMBL" id="JAWDJW010006410">
    <property type="protein sequence ID" value="KAK3064861.1"/>
    <property type="molecule type" value="Genomic_DNA"/>
</dbReference>
<name>A0ACC3DBW8_9PEZI</name>
<protein>
    <submittedName>
        <fullName evidence="1">Uncharacterized protein</fullName>
    </submittedName>
</protein>